<feature type="compositionally biased region" description="Polar residues" evidence="1">
    <location>
        <begin position="51"/>
        <end position="63"/>
    </location>
</feature>
<evidence type="ECO:0000313" key="4">
    <source>
        <dbReference type="Proteomes" id="UP001182556"/>
    </source>
</evidence>
<keyword evidence="4" id="KW-1185">Reference proteome</keyword>
<dbReference type="InterPro" id="IPR018712">
    <property type="entry name" value="Tle1-like_cat"/>
</dbReference>
<name>A0AAD9CVQ4_PAPLA</name>
<dbReference type="InterPro" id="IPR029058">
    <property type="entry name" value="AB_hydrolase_fold"/>
</dbReference>
<feature type="domain" description="T6SS Phospholipase effector Tle1-like catalytic" evidence="2">
    <location>
        <begin position="74"/>
        <end position="383"/>
    </location>
</feature>
<dbReference type="AlphaFoldDB" id="A0AAD9CVQ4"/>
<comment type="caution">
    <text evidence="3">The sequence shown here is derived from an EMBL/GenBank/DDBJ whole genome shotgun (WGS) entry which is preliminary data.</text>
</comment>
<dbReference type="SUPFAM" id="SSF53474">
    <property type="entry name" value="alpha/beta-Hydrolases"/>
    <property type="match status" value="1"/>
</dbReference>
<evidence type="ECO:0000259" key="2">
    <source>
        <dbReference type="Pfam" id="PF09994"/>
    </source>
</evidence>
<protein>
    <recommendedName>
        <fullName evidence="2">T6SS Phospholipase effector Tle1-like catalytic domain-containing protein</fullName>
    </recommendedName>
</protein>
<dbReference type="Pfam" id="PF09994">
    <property type="entry name" value="T6SS_Tle1-like_cat"/>
    <property type="match status" value="1"/>
</dbReference>
<feature type="compositionally biased region" description="Basic and acidic residues" evidence="1">
    <location>
        <begin position="307"/>
        <end position="319"/>
    </location>
</feature>
<reference evidence="3" key="1">
    <citation type="submission" date="2023-02" db="EMBL/GenBank/DDBJ databases">
        <title>Identification and recombinant expression of a fungal hydrolase from Papiliotrema laurentii that hydrolyzes apple cutin and clears colloidal polyester polyurethane.</title>
        <authorList>
            <consortium name="DOE Joint Genome Institute"/>
            <person name="Roman V.A."/>
            <person name="Bojanowski C."/>
            <person name="Crable B.R."/>
            <person name="Wagner D.N."/>
            <person name="Hung C.S."/>
            <person name="Nadeau L.J."/>
            <person name="Schratz L."/>
            <person name="Haridas S."/>
            <person name="Pangilinan J."/>
            <person name="Lipzen A."/>
            <person name="Na H."/>
            <person name="Yan M."/>
            <person name="Ng V."/>
            <person name="Grigoriev I.V."/>
            <person name="Spatafora J.W."/>
            <person name="Barlow D."/>
            <person name="Biffinger J."/>
            <person name="Kelley-Loughnane N."/>
            <person name="Varaljay V.A."/>
            <person name="Crookes-Goodson W.J."/>
        </authorList>
    </citation>
    <scope>NUCLEOTIDE SEQUENCE</scope>
    <source>
        <strain evidence="3">5307AH</strain>
    </source>
</reference>
<feature type="region of interest" description="Disordered" evidence="1">
    <location>
        <begin position="306"/>
        <end position="327"/>
    </location>
</feature>
<proteinExistence type="predicted"/>
<accession>A0AAD9CVQ4</accession>
<evidence type="ECO:0000313" key="3">
    <source>
        <dbReference type="EMBL" id="KAK1922357.1"/>
    </source>
</evidence>
<evidence type="ECO:0000256" key="1">
    <source>
        <dbReference type="SAM" id="MobiDB-lite"/>
    </source>
</evidence>
<dbReference type="Proteomes" id="UP001182556">
    <property type="component" value="Unassembled WGS sequence"/>
</dbReference>
<sequence length="606" mass="67641">MRISAQWRSALSKGARVYKQGSRSIAIRPHPPHHSTIPIRPFSEMASLQPTISASSENGKADTNNNRGGRNGPRNIVILLDGTANQFSSKNSNLIKLMSVLKADETQLLYYSSGLGTVLPAGTSTWSKLKETTAEVMDMAFAWNFEAFVCDAYKFLVDYYQTGDKIYLFGFSRGAYTARALAGMIQRVGLLNPGNHNQIALAYDVYKGPKEIKDPHGNTKDPAVLYRRIFGRSRLVSIEFVGVWDTVSSLGGFDLPQLPFASGSKSVRYFRQALALDERRVRFTPEYWRTDEEHLRLQQQLHNAKLAAERAPRAAETDGTRASSLPELERRLERDYASRDPDTGMVTNLEVWFMGCHSDVGGGNDLNDDPSLSNIPFRWMLREAVRCGILLDASGFALLPALRPPNRGDPSNDPCAWAQNLSDILPPIEGHPAIDVAILAELDNLAKILTAQVTDARLEMSHYNEIRACSSLVTQDALRQILEVLTDFDARAPIAMNTDALQPVNESLSVWYLPLEMLPLQTRVYSASGEKKRDKTILHFGQGRQMVPGQKIHKSVHNRLVYDQQRGHRLLKAERYYGPAARVAVDMPSWALVREGRATDSDAWAE</sequence>
<gene>
    <name evidence="3" type="ORF">DB88DRAFT_494738</name>
</gene>
<dbReference type="PANTHER" id="PTHR33840:SF1">
    <property type="entry name" value="TLE1 PHOSPHOLIPASE DOMAIN-CONTAINING PROTEIN"/>
    <property type="match status" value="1"/>
</dbReference>
<feature type="region of interest" description="Disordered" evidence="1">
    <location>
        <begin position="51"/>
        <end position="72"/>
    </location>
</feature>
<organism evidence="3 4">
    <name type="scientific">Papiliotrema laurentii</name>
    <name type="common">Cryptococcus laurentii</name>
    <dbReference type="NCBI Taxonomy" id="5418"/>
    <lineage>
        <taxon>Eukaryota</taxon>
        <taxon>Fungi</taxon>
        <taxon>Dikarya</taxon>
        <taxon>Basidiomycota</taxon>
        <taxon>Agaricomycotina</taxon>
        <taxon>Tremellomycetes</taxon>
        <taxon>Tremellales</taxon>
        <taxon>Rhynchogastremaceae</taxon>
        <taxon>Papiliotrema</taxon>
    </lineage>
</organism>
<dbReference type="PANTHER" id="PTHR33840">
    <property type="match status" value="1"/>
</dbReference>
<dbReference type="EMBL" id="JAODAN010000008">
    <property type="protein sequence ID" value="KAK1922357.1"/>
    <property type="molecule type" value="Genomic_DNA"/>
</dbReference>